<proteinExistence type="inferred from homology"/>
<evidence type="ECO:0000256" key="4">
    <source>
        <dbReference type="SAM" id="MobiDB-lite"/>
    </source>
</evidence>
<gene>
    <name evidence="6" type="ORF">MUK42_35102</name>
</gene>
<dbReference type="AlphaFoldDB" id="A0A9E7EF87"/>
<dbReference type="InterPro" id="IPR036638">
    <property type="entry name" value="HLH_DNA-bd_sf"/>
</dbReference>
<dbReference type="InterPro" id="IPR037546">
    <property type="entry name" value="SAC51-like"/>
</dbReference>
<dbReference type="PROSITE" id="PS50888">
    <property type="entry name" value="BHLH"/>
    <property type="match status" value="1"/>
</dbReference>
<evidence type="ECO:0000313" key="7">
    <source>
        <dbReference type="Proteomes" id="UP001055439"/>
    </source>
</evidence>
<evidence type="ECO:0000256" key="2">
    <source>
        <dbReference type="ARBA" id="ARBA00023015"/>
    </source>
</evidence>
<evidence type="ECO:0000313" key="6">
    <source>
        <dbReference type="EMBL" id="URD75831.1"/>
    </source>
</evidence>
<dbReference type="SUPFAM" id="SSF47459">
    <property type="entry name" value="HLH, helix-loop-helix DNA-binding domain"/>
    <property type="match status" value="1"/>
</dbReference>
<keyword evidence="3" id="KW-0804">Transcription</keyword>
<name>A0A9E7EF87_9LILI</name>
<dbReference type="Proteomes" id="UP001055439">
    <property type="component" value="Chromosome 1"/>
</dbReference>
<evidence type="ECO:0000256" key="3">
    <source>
        <dbReference type="ARBA" id="ARBA00023163"/>
    </source>
</evidence>
<feature type="region of interest" description="Disordered" evidence="4">
    <location>
        <begin position="210"/>
        <end position="233"/>
    </location>
</feature>
<evidence type="ECO:0000259" key="5">
    <source>
        <dbReference type="PROSITE" id="PS50888"/>
    </source>
</evidence>
<dbReference type="GO" id="GO:0046983">
    <property type="term" value="F:protein dimerization activity"/>
    <property type="evidence" value="ECO:0007669"/>
    <property type="project" value="InterPro"/>
</dbReference>
<dbReference type="PANTHER" id="PTHR36066:SF2">
    <property type="entry name" value="TRANSCRIPTION FACTOR BHLH145"/>
    <property type="match status" value="1"/>
</dbReference>
<reference evidence="6" key="1">
    <citation type="submission" date="2022-05" db="EMBL/GenBank/DDBJ databases">
        <title>The Musa troglodytarum L. genome provides insights into the mechanism of non-climacteric behaviour and enrichment of carotenoids.</title>
        <authorList>
            <person name="Wang J."/>
        </authorList>
    </citation>
    <scope>NUCLEOTIDE SEQUENCE</scope>
    <source>
        <tissue evidence="6">Leaf</tissue>
    </source>
</reference>
<organism evidence="6 7">
    <name type="scientific">Musa troglodytarum</name>
    <name type="common">fe'i banana</name>
    <dbReference type="NCBI Taxonomy" id="320322"/>
    <lineage>
        <taxon>Eukaryota</taxon>
        <taxon>Viridiplantae</taxon>
        <taxon>Streptophyta</taxon>
        <taxon>Embryophyta</taxon>
        <taxon>Tracheophyta</taxon>
        <taxon>Spermatophyta</taxon>
        <taxon>Magnoliopsida</taxon>
        <taxon>Liliopsida</taxon>
        <taxon>Zingiberales</taxon>
        <taxon>Musaceae</taxon>
        <taxon>Musa</taxon>
    </lineage>
</organism>
<dbReference type="InterPro" id="IPR011598">
    <property type="entry name" value="bHLH_dom"/>
</dbReference>
<evidence type="ECO:0000256" key="1">
    <source>
        <dbReference type="ARBA" id="ARBA00005510"/>
    </source>
</evidence>
<accession>A0A9E7EF87</accession>
<keyword evidence="7" id="KW-1185">Reference proteome</keyword>
<protein>
    <submittedName>
        <fullName evidence="6">CPuORF35 - conserved peptide uORF-containing transcript</fullName>
    </submittedName>
</protein>
<keyword evidence="2" id="KW-0805">Transcription regulation</keyword>
<dbReference type="EMBL" id="CP097502">
    <property type="protein sequence ID" value="URD75831.1"/>
    <property type="molecule type" value="Genomic_DNA"/>
</dbReference>
<dbReference type="PANTHER" id="PTHR36066">
    <property type="entry name" value="TRANSCRIPTION FACTOR BHLH145"/>
    <property type="match status" value="1"/>
</dbReference>
<sequence>MVCQAAAQTRFRALKHENGIAGSSTIIVRVIACFQPLQHCQAEYFRHLLKPNLNPRLNCPHQMHWLSSLNSATDLMEPNIGQQNTPPMVFPTYINHCGCVVPSNTTIMFPEIQACKSFEMASSINFSAIPMFVPPEFGGSTKRSPVLNQSWDQTGLDLSSSLHPYRTLNHANESLDVQGSNDTVHKGHEVKGMHEDSEEIDALLYSDSVDDDSREEEAASTGHSPIGPTTGSLSEVASSIFPVKRKRVDVDEHDALLVDTATSGGHHGDNSDLDFKNKHRIEGGDWSCVRGEDQDRRRLKRERILETVSALRRIIPGGEGRDAATVIDDAICYVKSLKLKAKDLGAAHGSICSTGTQFSFTL</sequence>
<comment type="similarity">
    <text evidence="1">Belongs to the bHLH protein family.</text>
</comment>
<feature type="domain" description="BHLH" evidence="5">
    <location>
        <begin position="288"/>
        <end position="337"/>
    </location>
</feature>
<feature type="compositionally biased region" description="Polar residues" evidence="4">
    <location>
        <begin position="221"/>
        <end position="233"/>
    </location>
</feature>
<dbReference type="OrthoDB" id="777433at2759"/>